<keyword evidence="2" id="KW-1185">Reference proteome</keyword>
<dbReference type="STRING" id="1349421.OI18_05590"/>
<organism evidence="1 2">
    <name type="scientific">Flavihumibacter solisilvae</name>
    <dbReference type="NCBI Taxonomy" id="1349421"/>
    <lineage>
        <taxon>Bacteria</taxon>
        <taxon>Pseudomonadati</taxon>
        <taxon>Bacteroidota</taxon>
        <taxon>Chitinophagia</taxon>
        <taxon>Chitinophagales</taxon>
        <taxon>Chitinophagaceae</taxon>
        <taxon>Flavihumibacter</taxon>
    </lineage>
</organism>
<dbReference type="AlphaFoldDB" id="A0A0C1LJY8"/>
<dbReference type="SUPFAM" id="SSF109854">
    <property type="entry name" value="DinB/YfiT-like putative metalloenzymes"/>
    <property type="match status" value="1"/>
</dbReference>
<evidence type="ECO:0008006" key="3">
    <source>
        <dbReference type="Google" id="ProtNLM"/>
    </source>
</evidence>
<sequence>MIMSTTATVPKTAMQVILDMYDMHSKLFHNVIEGIAEKDANNRLNTKANHPSWIAGSLVQDRFELAAMLGEKHKSDNDELFQNHRSRQDGVQYPALDSYKKNWDEITPVLRNILANIKDEVLESIAPIDMGGEKYSWYEMIYFTIDREAYCIGQLALFRRLLGYEAMKYS</sequence>
<evidence type="ECO:0000313" key="2">
    <source>
        <dbReference type="Proteomes" id="UP000031408"/>
    </source>
</evidence>
<protein>
    <recommendedName>
        <fullName evidence="3">DinB-like domain-containing protein</fullName>
    </recommendedName>
</protein>
<comment type="caution">
    <text evidence="1">The sequence shown here is derived from an EMBL/GenBank/DDBJ whole genome shotgun (WGS) entry which is preliminary data.</text>
</comment>
<dbReference type="Proteomes" id="UP000031408">
    <property type="component" value="Unassembled WGS sequence"/>
</dbReference>
<evidence type="ECO:0000313" key="1">
    <source>
        <dbReference type="EMBL" id="KIC95703.1"/>
    </source>
</evidence>
<name>A0A0C1LJY8_9BACT</name>
<gene>
    <name evidence="1" type="ORF">OI18_05590</name>
</gene>
<dbReference type="InterPro" id="IPR034660">
    <property type="entry name" value="DinB/YfiT-like"/>
</dbReference>
<dbReference type="EMBL" id="JSVC01000005">
    <property type="protein sequence ID" value="KIC95703.1"/>
    <property type="molecule type" value="Genomic_DNA"/>
</dbReference>
<reference evidence="1 2" key="1">
    <citation type="submission" date="2014-11" db="EMBL/GenBank/DDBJ databases">
        <title>Genome sequence of Flavihumibacter solisilvae 3-3.</title>
        <authorList>
            <person name="Zhou G."/>
            <person name="Li M."/>
            <person name="Wang G."/>
        </authorList>
    </citation>
    <scope>NUCLEOTIDE SEQUENCE [LARGE SCALE GENOMIC DNA]</scope>
    <source>
        <strain evidence="1 2">3-3</strain>
    </source>
</reference>
<accession>A0A0C1LJY8</accession>
<proteinExistence type="predicted"/>
<dbReference type="Gene3D" id="1.20.120.450">
    <property type="entry name" value="dinb family like domain"/>
    <property type="match status" value="1"/>
</dbReference>